<reference evidence="6 7" key="1">
    <citation type="submission" date="2021-02" db="EMBL/GenBank/DDBJ databases">
        <title>Genome assembly of Pseudopithomyces chartarum.</title>
        <authorList>
            <person name="Jauregui R."/>
            <person name="Singh J."/>
            <person name="Voisey C."/>
        </authorList>
    </citation>
    <scope>NUCLEOTIDE SEQUENCE [LARGE SCALE GENOMIC DNA]</scope>
    <source>
        <strain evidence="6 7">AGR01</strain>
    </source>
</reference>
<feature type="repeat" description="ANK" evidence="3">
    <location>
        <begin position="1411"/>
        <end position="1435"/>
    </location>
</feature>
<dbReference type="InterPro" id="IPR021109">
    <property type="entry name" value="Peptidase_aspartic_dom_sf"/>
</dbReference>
<dbReference type="InterPro" id="IPR056884">
    <property type="entry name" value="NPHP3-like_N"/>
</dbReference>
<evidence type="ECO:0000256" key="2">
    <source>
        <dbReference type="ARBA" id="ARBA00023043"/>
    </source>
</evidence>
<comment type="caution">
    <text evidence="6">The sequence shown here is derived from an EMBL/GenBank/DDBJ whole genome shotgun (WGS) entry which is preliminary data.</text>
</comment>
<evidence type="ECO:0000313" key="6">
    <source>
        <dbReference type="EMBL" id="KAK3216186.1"/>
    </source>
</evidence>
<keyword evidence="7" id="KW-1185">Reference proteome</keyword>
<dbReference type="Pfam" id="PF24883">
    <property type="entry name" value="NPHP3_N"/>
    <property type="match status" value="1"/>
</dbReference>
<sequence>MPCFSLPFLKRQTKDTPMPSGSPLAAHNTSGNTNSMALPVQSPPVQSPLVLDETSSALVLVSNGDSTEITDGCLGIRTISNPSTANMDVWFIHGLTGGRDSTWTHSNGTFTPDLLRAQYPTARIITYGYDANVVGLWKNASGERLRGHGKALAYAISNSRPNENKRPLYFVAHSLGGLVTEQALLISLEPGEPRLRSIAECTAGVVFMGTPHSGSYLATWGYTLARLLDRVWRTNKELLSLLKQRSEVLSAVEEVFQRQLSEDGMLHRVKIFCFYETAAVDVVGFVVPEESATILPYPNCGIDANHMEMTKFTSPGDAGFISLRGVLDDWIKRGKEEANQETRAKAKHATSPAAPAYNNSGSIKADVFQQGNGNAGRDYYNGSVTNNAVGGARLGGSVDAKCLCFSRKRSLIATTTAALVIKRHARERLRSTFRHCSQKESAYKMPLSLVAVTLHFDYPRAPAQLRSTHHTMADTRADPAACYNKIYINAPVSASKFQIGDGNAGRDLHQNIIFNFGRPPKSRPISTDNGTAQLKLNINHSCLQSLSFPEQKQRYYQIESAKQTGQWLQEDSEYQAWMNNTRGLFWIKGNPGAGKSVLMKFAFDEMHQRKPEDVVVSFFIHGQGTDLQKTPLGVYRALLQSILGHFKEYQSQLARTFEEKEKQFGAYTDGRWKWIEEELREFLSVVLIAGSKHKPIIIFVDALDECGEETAKNLLAYFKDLMENVQRERFQTKICVSSRHYPILGLDIVPTIFVEDRNDNDIRQVIRERLRDIKPKEKRDQIQTIILSKAQGGFQWAVLVASLVFNGHTNGKRGDVLLTVVQSMPKELDSLYSDILSRDTETAKEEMIRLFLWILSAKRPLSSYELQEALATDKDMTATTVSEIKHHESQTETLVHFESYVTHISRGLVEFHTSKIYGYKPDTQASDREAHFIHQSVADYLRGNLFKNVKCHGYGTHSCIGAGHFEISRSCLKYLALREILESTELSRNTLSIGFPLAPYATRFVFEHIREVEQEGILQSDLLTLLQWDVQAESLGKMARIWTVFDPSDIHTPTGWPFVGMSTLYVLIALGSKSAFDTFLRNTNMEIAKKHFYENGPLLLAIKEGHQDMALVLLQKKLWRDLNSTDSDGRSALSLAAGNGQEAVVRLLLKRGNVDIERNDQNGRTPLLWAIWNRCKEAVDMLLETGKADIECKDLNGRTPLSWAAQNGHERVVKLLLETGKIDIECKDQNGRTPLLRAAQNGHERVIKLLLDTGKVDIECKDLNGRTPLSWAAQNGHERVVKQLLIEYGANPDIVDPGGRTLLSWTIQERLSPIFWAVENGREEVVKMLLDTGKVDIECKDLNGRTPLSWAAQNGHERVVKLLLETGKIDIECKDQNGRTPLLRAAQNGHERVVKLLLETGKVDFGCKDRNGRAPLSYAAQNGHERVVKLLLETGKIDIECKDRNGRTPLLRAAQNGHERVIKLLLDTGKVDIECKDLNGRTPLSWAAQNGHERVVKLLLETGKVDFGCKDRNGRAPLSYAAQNGHERVVKLLLETGKIDIECKDRNGRTPLLRAAQNGHERVIKLLLDTGKVDIECKDLNGRTPLSWAAQNGHERVVKQLLIEYGANPDIVDPGGRTLLSWTIQERLSPIFWAVENGREEVVKMLLDTGRVDIECKDLNGRTPLSWAAQNEHEIIVKMLLETGKVGIKHKDQNDRTPLWWASWNRCKDLVKILLGTGKVDIECKDKDGRTPFSWTAENGHEGIFKMPRRIGSSMGFEPSEDYIQSVWIELIDRTGGRESYHIQAQFDSGCSYNIMSPEVMQRFDLDWDEPNEETCLQDMMGHKVILNRRVKGSLTSNVTDLKHFDMEFYISKEVMQREVIIGSETMLQYKLRTFWKEVREWYLELPPPPRGWPTRTGPDLALEARPEVVICEDEEQAQAAVEDYQPGQVDLYVDASVRNGRAGIGVFAMPSRVRLSKTVASSEQADAHLTELLAIRKAANWPWAPACIAFDSDGRKVPASSIRIFSDAQSALLSVQSWRASACQKVVAEIVKKLHMSNVTLHWIPGHAGIEGNEEADKLAKAATRKESERPPRRKGIPWYLMRLALEKANIAAEFPQHRTAETGMFTRKIDAAFHLGKSAELYRQLSSAEAAILTQLRTGKTFLNEYLHKIKASDTALCDCGSIESIAHFLFACRRWRQQRTQLRQQHGQRFGELSYALGGYSSKQEGGQSIDGPMERWKADIAAVKATIEFAKATGRLQPNARHAADREEAEAEERSQLRAPPPTE</sequence>
<feature type="repeat" description="ANK" evidence="3">
    <location>
        <begin position="1660"/>
        <end position="1684"/>
    </location>
</feature>
<dbReference type="Gene3D" id="2.40.70.10">
    <property type="entry name" value="Acid Proteases"/>
    <property type="match status" value="1"/>
</dbReference>
<feature type="repeat" description="ANK" evidence="3">
    <location>
        <begin position="1230"/>
        <end position="1254"/>
    </location>
</feature>
<dbReference type="Proteomes" id="UP001280581">
    <property type="component" value="Unassembled WGS sequence"/>
</dbReference>
<name>A0AAN6RM46_9PLEO</name>
<dbReference type="EMBL" id="WVTA01000002">
    <property type="protein sequence ID" value="KAK3216186.1"/>
    <property type="molecule type" value="Genomic_DNA"/>
</dbReference>
<dbReference type="Gene3D" id="3.40.50.300">
    <property type="entry name" value="P-loop containing nucleotide triphosphate hydrolases"/>
    <property type="match status" value="1"/>
</dbReference>
<dbReference type="GO" id="GO:0004523">
    <property type="term" value="F:RNA-DNA hybrid ribonuclease activity"/>
    <property type="evidence" value="ECO:0007669"/>
    <property type="project" value="InterPro"/>
</dbReference>
<dbReference type="PANTHER" id="PTHR24198">
    <property type="entry name" value="ANKYRIN REPEAT AND PROTEIN KINASE DOMAIN-CONTAINING PROTEIN"/>
    <property type="match status" value="1"/>
</dbReference>
<dbReference type="PANTHER" id="PTHR24198:SF165">
    <property type="entry name" value="ANKYRIN REPEAT-CONTAINING PROTEIN-RELATED"/>
    <property type="match status" value="1"/>
</dbReference>
<dbReference type="Gene3D" id="1.25.40.20">
    <property type="entry name" value="Ankyrin repeat-containing domain"/>
    <property type="match status" value="6"/>
</dbReference>
<proteinExistence type="predicted"/>
<dbReference type="InterPro" id="IPR036397">
    <property type="entry name" value="RNaseH_sf"/>
</dbReference>
<feature type="repeat" description="ANK" evidence="3">
    <location>
        <begin position="1343"/>
        <end position="1367"/>
    </location>
</feature>
<dbReference type="InterPro" id="IPR036770">
    <property type="entry name" value="Ankyrin_rpt-contain_sf"/>
</dbReference>
<dbReference type="Pfam" id="PF12796">
    <property type="entry name" value="Ank_2"/>
    <property type="match status" value="5"/>
</dbReference>
<dbReference type="SUPFAM" id="SSF48403">
    <property type="entry name" value="Ankyrin repeat"/>
    <property type="match status" value="3"/>
</dbReference>
<feature type="compositionally biased region" description="Basic and acidic residues" evidence="4">
    <location>
        <begin position="2246"/>
        <end position="2260"/>
    </location>
</feature>
<dbReference type="GO" id="GO:0003676">
    <property type="term" value="F:nucleic acid binding"/>
    <property type="evidence" value="ECO:0007669"/>
    <property type="project" value="InterPro"/>
</dbReference>
<keyword evidence="2 3" id="KW-0040">ANK repeat</keyword>
<dbReference type="Gene3D" id="3.40.50.1820">
    <property type="entry name" value="alpha/beta hydrolase"/>
    <property type="match status" value="1"/>
</dbReference>
<dbReference type="SUPFAM" id="SSF52540">
    <property type="entry name" value="P-loop containing nucleoside triphosphate hydrolases"/>
    <property type="match status" value="1"/>
</dbReference>
<organism evidence="6 7">
    <name type="scientific">Pseudopithomyces chartarum</name>
    <dbReference type="NCBI Taxonomy" id="1892770"/>
    <lineage>
        <taxon>Eukaryota</taxon>
        <taxon>Fungi</taxon>
        <taxon>Dikarya</taxon>
        <taxon>Ascomycota</taxon>
        <taxon>Pezizomycotina</taxon>
        <taxon>Dothideomycetes</taxon>
        <taxon>Pleosporomycetidae</taxon>
        <taxon>Pleosporales</taxon>
        <taxon>Massarineae</taxon>
        <taxon>Didymosphaeriaceae</taxon>
        <taxon>Pseudopithomyces</taxon>
    </lineage>
</organism>
<feature type="repeat" description="ANK" evidence="3">
    <location>
        <begin position="1513"/>
        <end position="1537"/>
    </location>
</feature>
<feature type="repeat" description="ANK" evidence="3">
    <location>
        <begin position="1377"/>
        <end position="1401"/>
    </location>
</feature>
<dbReference type="PROSITE" id="PS50297">
    <property type="entry name" value="ANK_REP_REGION"/>
    <property type="match status" value="13"/>
</dbReference>
<evidence type="ECO:0000256" key="1">
    <source>
        <dbReference type="ARBA" id="ARBA00022737"/>
    </source>
</evidence>
<dbReference type="Pfam" id="PF00075">
    <property type="entry name" value="RNase_H"/>
    <property type="match status" value="1"/>
</dbReference>
<dbReference type="SMART" id="SM00248">
    <property type="entry name" value="ANK"/>
    <property type="match status" value="19"/>
</dbReference>
<feature type="repeat" description="ANK" evidence="3">
    <location>
        <begin position="1445"/>
        <end position="1469"/>
    </location>
</feature>
<feature type="region of interest" description="Disordered" evidence="4">
    <location>
        <begin position="337"/>
        <end position="358"/>
    </location>
</feature>
<dbReference type="SUPFAM" id="SSF53098">
    <property type="entry name" value="Ribonuclease H-like"/>
    <property type="match status" value="1"/>
</dbReference>
<evidence type="ECO:0000256" key="3">
    <source>
        <dbReference type="PROSITE-ProRule" id="PRU00023"/>
    </source>
</evidence>
<dbReference type="Gene3D" id="3.30.420.10">
    <property type="entry name" value="Ribonuclease H-like superfamily/Ribonuclease H"/>
    <property type="match status" value="1"/>
</dbReference>
<gene>
    <name evidence="6" type="ORF">GRF29_8g2498459</name>
</gene>
<evidence type="ECO:0000313" key="7">
    <source>
        <dbReference type="Proteomes" id="UP001280581"/>
    </source>
</evidence>
<feature type="repeat" description="ANK" evidence="3">
    <location>
        <begin position="1196"/>
        <end position="1220"/>
    </location>
</feature>
<feature type="repeat" description="ANK" evidence="3">
    <location>
        <begin position="1547"/>
        <end position="1571"/>
    </location>
</feature>
<dbReference type="InterPro" id="IPR029058">
    <property type="entry name" value="AB_hydrolase_fold"/>
</dbReference>
<feature type="repeat" description="ANK" evidence="3">
    <location>
        <begin position="1581"/>
        <end position="1614"/>
    </location>
</feature>
<dbReference type="InterPro" id="IPR012337">
    <property type="entry name" value="RNaseH-like_sf"/>
</dbReference>
<dbReference type="InterPro" id="IPR027417">
    <property type="entry name" value="P-loop_NTPase"/>
</dbReference>
<evidence type="ECO:0000256" key="4">
    <source>
        <dbReference type="SAM" id="MobiDB-lite"/>
    </source>
</evidence>
<dbReference type="Pfam" id="PF13637">
    <property type="entry name" value="Ank_4"/>
    <property type="match status" value="1"/>
</dbReference>
<evidence type="ECO:0000259" key="5">
    <source>
        <dbReference type="PROSITE" id="PS50879"/>
    </source>
</evidence>
<feature type="domain" description="RNase H type-1" evidence="5">
    <location>
        <begin position="1926"/>
        <end position="2066"/>
    </location>
</feature>
<keyword evidence="1" id="KW-0677">Repeat</keyword>
<dbReference type="PROSITE" id="PS50879">
    <property type="entry name" value="RNASE_H_1"/>
    <property type="match status" value="1"/>
</dbReference>
<accession>A0AAN6RM46</accession>
<dbReference type="PROSITE" id="PS50088">
    <property type="entry name" value="ANK_REPEAT"/>
    <property type="match status" value="13"/>
</dbReference>
<feature type="repeat" description="ANK" evidence="3">
    <location>
        <begin position="1264"/>
        <end position="1297"/>
    </location>
</feature>
<dbReference type="CDD" id="cd09276">
    <property type="entry name" value="Rnase_HI_RT_non_LTR"/>
    <property type="match status" value="1"/>
</dbReference>
<feature type="repeat" description="ANK" evidence="3">
    <location>
        <begin position="1479"/>
        <end position="1503"/>
    </location>
</feature>
<feature type="region of interest" description="Disordered" evidence="4">
    <location>
        <begin position="2238"/>
        <end position="2268"/>
    </location>
</feature>
<dbReference type="InterPro" id="IPR002110">
    <property type="entry name" value="Ankyrin_rpt"/>
</dbReference>
<dbReference type="InterPro" id="IPR002156">
    <property type="entry name" value="RNaseH_domain"/>
</dbReference>
<protein>
    <recommendedName>
        <fullName evidence="5">RNase H type-1 domain-containing protein</fullName>
    </recommendedName>
</protein>
<feature type="region of interest" description="Disordered" evidence="4">
    <location>
        <begin position="11"/>
        <end position="32"/>
    </location>
</feature>
<feature type="repeat" description="ANK" evidence="3">
    <location>
        <begin position="1128"/>
        <end position="1152"/>
    </location>
</feature>
<dbReference type="SUPFAM" id="SSF53474">
    <property type="entry name" value="alpha/beta-Hydrolases"/>
    <property type="match status" value="1"/>
</dbReference>
<dbReference type="Pfam" id="PF00023">
    <property type="entry name" value="Ank"/>
    <property type="match status" value="3"/>
</dbReference>